<dbReference type="RefSeq" id="WP_149309746.1">
    <property type="nucleotide sequence ID" value="NZ_SRSD01000012.1"/>
</dbReference>
<reference evidence="2 3" key="1">
    <citation type="submission" date="2019-04" db="EMBL/GenBank/DDBJ databases">
        <title>Geobacter ruber sp. nov., ferric-reducing bacteria isolated from paddy soil.</title>
        <authorList>
            <person name="Xu Z."/>
            <person name="Masuda Y."/>
            <person name="Itoh H."/>
            <person name="Senoo K."/>
        </authorList>
    </citation>
    <scope>NUCLEOTIDE SEQUENCE [LARGE SCALE GENOMIC DNA]</scope>
    <source>
        <strain evidence="2 3">Red88</strain>
    </source>
</reference>
<evidence type="ECO:0000259" key="1">
    <source>
        <dbReference type="Pfam" id="PF13590"/>
    </source>
</evidence>
<dbReference type="Proteomes" id="UP000324298">
    <property type="component" value="Unassembled WGS sequence"/>
</dbReference>
<comment type="caution">
    <text evidence="2">The sequence shown here is derived from an EMBL/GenBank/DDBJ whole genome shotgun (WGS) entry which is preliminary data.</text>
</comment>
<feature type="domain" description="DUF4136" evidence="1">
    <location>
        <begin position="26"/>
        <end position="196"/>
    </location>
</feature>
<organism evidence="2 3">
    <name type="scientific">Oryzomonas rubra</name>
    <dbReference type="NCBI Taxonomy" id="2509454"/>
    <lineage>
        <taxon>Bacteria</taxon>
        <taxon>Pseudomonadati</taxon>
        <taxon>Thermodesulfobacteriota</taxon>
        <taxon>Desulfuromonadia</taxon>
        <taxon>Geobacterales</taxon>
        <taxon>Geobacteraceae</taxon>
        <taxon>Oryzomonas</taxon>
    </lineage>
</organism>
<sequence>MKKLLGLLLVALLLFGCVEVVTKTTAFYTPDYKIRGSISVVAAEAAVNSSLEFARYKTKFEEKLADKGYSIASNPSEAQFIAFVSYGIDTGKNANVSTPIFGQTGGGTSYSYGSVGGTSFSGTSYSMPTYGVVGSINSSVAIYTRAIALDIVDAASLKAGHAVKVYEARAKSSGTCSVMAGVFEEILEALFTEFPGENGKVRTITVQSKGNC</sequence>
<accession>A0A5A9X6Y2</accession>
<evidence type="ECO:0000313" key="3">
    <source>
        <dbReference type="Proteomes" id="UP000324298"/>
    </source>
</evidence>
<evidence type="ECO:0000313" key="2">
    <source>
        <dbReference type="EMBL" id="KAA0888135.1"/>
    </source>
</evidence>
<dbReference type="InterPro" id="IPR025411">
    <property type="entry name" value="DUF4136"/>
</dbReference>
<proteinExistence type="predicted"/>
<dbReference type="PROSITE" id="PS51257">
    <property type="entry name" value="PROKAR_LIPOPROTEIN"/>
    <property type="match status" value="1"/>
</dbReference>
<dbReference type="EMBL" id="SRSD01000012">
    <property type="protein sequence ID" value="KAA0888135.1"/>
    <property type="molecule type" value="Genomic_DNA"/>
</dbReference>
<dbReference type="OrthoDB" id="7501218at2"/>
<dbReference type="Pfam" id="PF13590">
    <property type="entry name" value="DUF4136"/>
    <property type="match status" value="1"/>
</dbReference>
<name>A0A5A9X6Y2_9BACT</name>
<gene>
    <name evidence="2" type="ORF">ET418_17210</name>
</gene>
<protein>
    <submittedName>
        <fullName evidence="2">DUF4136 domain-containing protein</fullName>
    </submittedName>
</protein>
<dbReference type="AlphaFoldDB" id="A0A5A9X6Y2"/>
<keyword evidence="3" id="KW-1185">Reference proteome</keyword>